<dbReference type="PROSITE" id="PS51186">
    <property type="entry name" value="GNAT"/>
    <property type="match status" value="1"/>
</dbReference>
<dbReference type="InterPro" id="IPR016181">
    <property type="entry name" value="Acyl_CoA_acyltransferase"/>
</dbReference>
<dbReference type="Gene3D" id="3.40.630.30">
    <property type="match status" value="1"/>
</dbReference>
<dbReference type="Proteomes" id="UP000517712">
    <property type="component" value="Unassembled WGS sequence"/>
</dbReference>
<dbReference type="SUPFAM" id="SSF55729">
    <property type="entry name" value="Acyl-CoA N-acyltransferases (Nat)"/>
    <property type="match status" value="1"/>
</dbReference>
<dbReference type="AlphaFoldDB" id="A0A7W9CEE3"/>
<evidence type="ECO:0000313" key="2">
    <source>
        <dbReference type="EMBL" id="MBB5744095.1"/>
    </source>
</evidence>
<dbReference type="EMBL" id="JACHMU010000001">
    <property type="protein sequence ID" value="MBB5744095.1"/>
    <property type="molecule type" value="Genomic_DNA"/>
</dbReference>
<sequence>MTTPDVVLAAERWTSPQIKHWSPQWRDNLAQWLEPSLALVGDAEWGGQIRDMVQLPVQDPLAWANRLIELSDGHWAVVGIRFRGRDIEKPFVDVIATSLPPVPSGLAALGEVLPHFSAFSPLCLRVNMPDPARELQALAASNADAGRATPDLLIVGRPVAEMLARPVASRYDDVSLVPCEPAAAAARVATIYDELAPSRPQLEQWATPADADALEDAADENLLFDVRVNGTSAGLIAAERDDAYGFTGFCVQEIVLDSDHRGQQIGVAALQRLCRELPSAPHDVLWGHIHPGNVPSLRNAQESGRKVVAAHVWLTPPGYNGMPE</sequence>
<dbReference type="RefSeq" id="WP_184284151.1">
    <property type="nucleotide sequence ID" value="NZ_BAAAPG010000001.1"/>
</dbReference>
<reference evidence="2 3" key="1">
    <citation type="submission" date="2020-08" db="EMBL/GenBank/DDBJ databases">
        <title>Sequencing the genomes of 1000 actinobacteria strains.</title>
        <authorList>
            <person name="Klenk H.-P."/>
        </authorList>
    </citation>
    <scope>NUCLEOTIDE SEQUENCE [LARGE SCALE GENOMIC DNA]</scope>
    <source>
        <strain evidence="2 3">DSM 24823</strain>
    </source>
</reference>
<accession>A0A7W9CEE3</accession>
<keyword evidence="3" id="KW-1185">Reference proteome</keyword>
<organism evidence="2 3">
    <name type="scientific">Microbacterium ginsengiterrae</name>
    <dbReference type="NCBI Taxonomy" id="546115"/>
    <lineage>
        <taxon>Bacteria</taxon>
        <taxon>Bacillati</taxon>
        <taxon>Actinomycetota</taxon>
        <taxon>Actinomycetes</taxon>
        <taxon>Micrococcales</taxon>
        <taxon>Microbacteriaceae</taxon>
        <taxon>Microbacterium</taxon>
    </lineage>
</organism>
<gene>
    <name evidence="2" type="ORF">HD600_002592</name>
</gene>
<dbReference type="GO" id="GO:0016747">
    <property type="term" value="F:acyltransferase activity, transferring groups other than amino-acyl groups"/>
    <property type="evidence" value="ECO:0007669"/>
    <property type="project" value="InterPro"/>
</dbReference>
<name>A0A7W9CEE3_9MICO</name>
<dbReference type="Pfam" id="PF00583">
    <property type="entry name" value="Acetyltransf_1"/>
    <property type="match status" value="1"/>
</dbReference>
<keyword evidence="2" id="KW-0808">Transferase</keyword>
<feature type="domain" description="N-acetyltransferase" evidence="1">
    <location>
        <begin position="174"/>
        <end position="324"/>
    </location>
</feature>
<protein>
    <submittedName>
        <fullName evidence="2">L-amino acid N-acyltransferase YncA</fullName>
    </submittedName>
</protein>
<proteinExistence type="predicted"/>
<comment type="caution">
    <text evidence="2">The sequence shown here is derived from an EMBL/GenBank/DDBJ whole genome shotgun (WGS) entry which is preliminary data.</text>
</comment>
<evidence type="ECO:0000313" key="3">
    <source>
        <dbReference type="Proteomes" id="UP000517712"/>
    </source>
</evidence>
<evidence type="ECO:0000259" key="1">
    <source>
        <dbReference type="PROSITE" id="PS51186"/>
    </source>
</evidence>
<keyword evidence="2" id="KW-0012">Acyltransferase</keyword>
<dbReference type="InterPro" id="IPR000182">
    <property type="entry name" value="GNAT_dom"/>
</dbReference>